<evidence type="ECO:0008006" key="3">
    <source>
        <dbReference type="Google" id="ProtNLM"/>
    </source>
</evidence>
<dbReference type="Proteomes" id="UP001246372">
    <property type="component" value="Unassembled WGS sequence"/>
</dbReference>
<gene>
    <name evidence="1" type="ORF">RQP53_22115</name>
</gene>
<dbReference type="RefSeq" id="WP_315652875.1">
    <property type="nucleotide sequence ID" value="NZ_JAVXZY010000012.1"/>
</dbReference>
<dbReference type="EMBL" id="JAVXZY010000012">
    <property type="protein sequence ID" value="MDT9001989.1"/>
    <property type="molecule type" value="Genomic_DNA"/>
</dbReference>
<evidence type="ECO:0000313" key="1">
    <source>
        <dbReference type="EMBL" id="MDT9001989.1"/>
    </source>
</evidence>
<reference evidence="1" key="1">
    <citation type="submission" date="2023-09" db="EMBL/GenBank/DDBJ databases">
        <title>Paucibacter sp. APW11 Genome sequencing and assembly.</title>
        <authorList>
            <person name="Kim I."/>
        </authorList>
    </citation>
    <scope>NUCLEOTIDE SEQUENCE</scope>
    <source>
        <strain evidence="1">APW11</strain>
    </source>
</reference>
<protein>
    <recommendedName>
        <fullName evidence="3">Transglycosylase SLT domain-containing protein</fullName>
    </recommendedName>
</protein>
<comment type="caution">
    <text evidence="1">The sequence shown here is derived from an EMBL/GenBank/DDBJ whole genome shotgun (WGS) entry which is preliminary data.</text>
</comment>
<sequence length="421" mass="45900">MKKLVRPLFWTLLLLPLVTVLLVLGLALQGEPAAPLAGKADAERLLQIKSRLARQDPRQLPPGGVRVVALERADLELLIGQALAHFRPAGAALTMRPHEASLAASIALRRDGSGPWLNLRAELRETGGWPEVQRLRLGQLPVPRWVAVWALRELVQRMSVQAEADLAVDLIKHIGFAPQQLSLSYEWRQDSLDQMLSTLWPRRDVPLAEAYNGHLVRLCQARKPGEAASLAELLPAMFELVRQRTAAGAEPGRENLTALLTLALHASGQHWSKLLPAARAWPRAAPLLLTLDQRDDFAQHFLISTVLAIEGGGPLADAIGIYKEVADSHGGSGFSFNDIAADRAGTQLGLLAASDPLRLQMLLLKPGLRELDFMPVVADLPEFLSDADFKSRYGGVGGLGYQQMLASINARVAALPFYRGN</sequence>
<keyword evidence="2" id="KW-1185">Reference proteome</keyword>
<evidence type="ECO:0000313" key="2">
    <source>
        <dbReference type="Proteomes" id="UP001246372"/>
    </source>
</evidence>
<organism evidence="1 2">
    <name type="scientific">Roseateles aquae</name>
    <dbReference type="NCBI Taxonomy" id="3077235"/>
    <lineage>
        <taxon>Bacteria</taxon>
        <taxon>Pseudomonadati</taxon>
        <taxon>Pseudomonadota</taxon>
        <taxon>Betaproteobacteria</taxon>
        <taxon>Burkholderiales</taxon>
        <taxon>Sphaerotilaceae</taxon>
        <taxon>Roseateles</taxon>
    </lineage>
</organism>
<accession>A0ABU3PHD6</accession>
<proteinExistence type="predicted"/>
<name>A0ABU3PHD6_9BURK</name>